<keyword evidence="1" id="KW-0472">Membrane</keyword>
<evidence type="ECO:0000313" key="3">
    <source>
        <dbReference type="Proteomes" id="UP000612680"/>
    </source>
</evidence>
<feature type="transmembrane region" description="Helical" evidence="1">
    <location>
        <begin position="43"/>
        <end position="64"/>
    </location>
</feature>
<reference evidence="2 3" key="1">
    <citation type="submission" date="2020-06" db="EMBL/GenBank/DDBJ databases">
        <title>Dyadobacter sandarakinus sp. nov., isolated from the soil of the Arctic Yellow River Station.</title>
        <authorList>
            <person name="Zhang Y."/>
            <person name="Peng F."/>
        </authorList>
    </citation>
    <scope>NUCLEOTIDE SEQUENCE [LARGE SCALE GENOMIC DNA]</scope>
    <source>
        <strain evidence="2 3">Q3-56</strain>
    </source>
</reference>
<keyword evidence="1" id="KW-0812">Transmembrane</keyword>
<keyword evidence="1" id="KW-1133">Transmembrane helix</keyword>
<feature type="transmembrane region" description="Helical" evidence="1">
    <location>
        <begin position="12"/>
        <end position="37"/>
    </location>
</feature>
<accession>A0ABX7I7X9</accession>
<evidence type="ECO:0000256" key="1">
    <source>
        <dbReference type="SAM" id="Phobius"/>
    </source>
</evidence>
<dbReference type="RefSeq" id="WP_204656907.1">
    <property type="nucleotide sequence ID" value="NZ_CP056775.1"/>
</dbReference>
<dbReference type="Pfam" id="PF13858">
    <property type="entry name" value="DUF4199"/>
    <property type="match status" value="1"/>
</dbReference>
<sequence length="186" mass="21071">MNPIVAYFSKPILKVSLIFAAVAGIAAFLFFLALYLLGIPPLGSGHIFDAGIYIILVASACWYYRRKYGNGFLHLWEGLTMGYFITMVAAMINGWLIYLFVSYVDYSVFTEYIQAGLAVLAEGRTTNTKYLTDKEYLDLYNSIKNNKPSILISNEITQRLLVMIIPILVISLIFRKQDYGVFQNKS</sequence>
<name>A0ABX7I7X9_9BACT</name>
<protein>
    <submittedName>
        <fullName evidence="2">DUF4199 domain-containing protein</fullName>
    </submittedName>
</protein>
<organism evidence="2 3">
    <name type="scientific">Dyadobacter sandarakinus</name>
    <dbReference type="NCBI Taxonomy" id="2747268"/>
    <lineage>
        <taxon>Bacteria</taxon>
        <taxon>Pseudomonadati</taxon>
        <taxon>Bacteroidota</taxon>
        <taxon>Cytophagia</taxon>
        <taxon>Cytophagales</taxon>
        <taxon>Spirosomataceae</taxon>
        <taxon>Dyadobacter</taxon>
    </lineage>
</organism>
<proteinExistence type="predicted"/>
<dbReference type="Proteomes" id="UP000612680">
    <property type="component" value="Chromosome"/>
</dbReference>
<keyword evidence="3" id="KW-1185">Reference proteome</keyword>
<dbReference type="InterPro" id="IPR025250">
    <property type="entry name" value="DUF4199"/>
</dbReference>
<evidence type="ECO:0000313" key="2">
    <source>
        <dbReference type="EMBL" id="QRR02206.1"/>
    </source>
</evidence>
<feature type="transmembrane region" description="Helical" evidence="1">
    <location>
        <begin position="76"/>
        <end position="101"/>
    </location>
</feature>
<dbReference type="EMBL" id="CP056775">
    <property type="protein sequence ID" value="QRR02206.1"/>
    <property type="molecule type" value="Genomic_DNA"/>
</dbReference>
<gene>
    <name evidence="2" type="ORF">HWI92_15495</name>
</gene>